<comment type="catalytic activity">
    <reaction evidence="1">
        <text>L-erythrulose 1-phosphate = D-erythrulose 4-phosphate</text>
        <dbReference type="Rhea" id="RHEA:49588"/>
        <dbReference type="ChEBI" id="CHEBI:58002"/>
        <dbReference type="ChEBI" id="CHEBI:90796"/>
        <dbReference type="EC" id="5.3.1.33"/>
    </reaction>
</comment>
<comment type="caution">
    <text evidence="11">The sequence shown here is derived from an EMBL/GenBank/DDBJ whole genome shotgun (WGS) entry which is preliminary data.</text>
</comment>
<dbReference type="UniPathway" id="UPA01066"/>
<dbReference type="GO" id="GO:0006094">
    <property type="term" value="P:gluconeogenesis"/>
    <property type="evidence" value="ECO:0007669"/>
    <property type="project" value="UniProtKB-UniRule"/>
</dbReference>
<dbReference type="NCBIfam" id="TIGR00419">
    <property type="entry name" value="tim"/>
    <property type="match status" value="1"/>
</dbReference>
<dbReference type="EMBL" id="WUWG01000005">
    <property type="protein sequence ID" value="MXU66198.1"/>
    <property type="molecule type" value="Genomic_DNA"/>
</dbReference>
<accession>A0A6B0TXK2</accession>
<gene>
    <name evidence="9" type="primary">tpiA</name>
    <name evidence="11" type="ORF">GSH16_12140</name>
</gene>
<dbReference type="CDD" id="cd00311">
    <property type="entry name" value="TIM"/>
    <property type="match status" value="1"/>
</dbReference>
<comment type="function">
    <text evidence="9">Involved in the gluconeogenesis. Catalyzes stereospecifically the conversion of dihydroxyacetone phosphate (DHAP) to D-glyceraldehyde-3-phosphate (G3P).</text>
</comment>
<dbReference type="PROSITE" id="PS00171">
    <property type="entry name" value="TIM_1"/>
    <property type="match status" value="1"/>
</dbReference>
<feature type="binding site" evidence="9">
    <location>
        <begin position="232"/>
        <end position="233"/>
    </location>
    <ligand>
        <name>substrate</name>
    </ligand>
</feature>
<keyword evidence="5 9" id="KW-0312">Gluconeogenesis</keyword>
<dbReference type="Proteomes" id="UP000436016">
    <property type="component" value="Unassembled WGS sequence"/>
</dbReference>
<dbReference type="EC" id="5.3.1.1" evidence="9 10"/>
<evidence type="ECO:0000256" key="7">
    <source>
        <dbReference type="ARBA" id="ARBA00023152"/>
    </source>
</evidence>
<feature type="binding site" evidence="9">
    <location>
        <begin position="11"/>
        <end position="13"/>
    </location>
    <ligand>
        <name>substrate</name>
    </ligand>
</feature>
<comment type="catalytic activity">
    <reaction evidence="9 10">
        <text>D-glyceraldehyde 3-phosphate = dihydroxyacetone phosphate</text>
        <dbReference type="Rhea" id="RHEA:18585"/>
        <dbReference type="ChEBI" id="CHEBI:57642"/>
        <dbReference type="ChEBI" id="CHEBI:59776"/>
        <dbReference type="EC" id="5.3.1.1"/>
    </reaction>
</comment>
<dbReference type="InterPro" id="IPR035990">
    <property type="entry name" value="TIM_sf"/>
</dbReference>
<evidence type="ECO:0000313" key="12">
    <source>
        <dbReference type="Proteomes" id="UP000436016"/>
    </source>
</evidence>
<evidence type="ECO:0000256" key="1">
    <source>
        <dbReference type="ARBA" id="ARBA00000148"/>
    </source>
</evidence>
<dbReference type="PANTHER" id="PTHR21139">
    <property type="entry name" value="TRIOSEPHOSPHATE ISOMERASE"/>
    <property type="match status" value="1"/>
</dbReference>
<evidence type="ECO:0000256" key="5">
    <source>
        <dbReference type="ARBA" id="ARBA00022432"/>
    </source>
</evidence>
<dbReference type="PANTHER" id="PTHR21139:SF42">
    <property type="entry name" value="TRIOSEPHOSPHATE ISOMERASE"/>
    <property type="match status" value="1"/>
</dbReference>
<proteinExistence type="inferred from homology"/>
<reference evidence="11 12" key="1">
    <citation type="submission" date="2019-12" db="EMBL/GenBank/DDBJ databases">
        <title>Strain KN286 was isolated from seawater, which was collected from Caroline Seamount in the tropical western Pacific.</title>
        <authorList>
            <person name="Wang Q."/>
        </authorList>
    </citation>
    <scope>NUCLEOTIDE SEQUENCE [LARGE SCALE GENOMIC DNA]</scope>
    <source>
        <strain evidence="11 12">KN286</strain>
    </source>
</reference>
<comment type="subunit">
    <text evidence="9 10">Homodimer.</text>
</comment>
<name>A0A6B0TXK2_9RHOB</name>
<dbReference type="GO" id="GO:0004807">
    <property type="term" value="F:triose-phosphate isomerase activity"/>
    <property type="evidence" value="ECO:0007669"/>
    <property type="project" value="UniProtKB-UniRule"/>
</dbReference>
<keyword evidence="6 9" id="KW-0963">Cytoplasm</keyword>
<dbReference type="GO" id="GO:0019563">
    <property type="term" value="P:glycerol catabolic process"/>
    <property type="evidence" value="ECO:0007669"/>
    <property type="project" value="TreeGrafter"/>
</dbReference>
<dbReference type="GO" id="GO:0005829">
    <property type="term" value="C:cytosol"/>
    <property type="evidence" value="ECO:0007669"/>
    <property type="project" value="TreeGrafter"/>
</dbReference>
<evidence type="ECO:0000256" key="4">
    <source>
        <dbReference type="ARBA" id="ARBA00007422"/>
    </source>
</evidence>
<dbReference type="UniPathway" id="UPA00138"/>
<dbReference type="Gene3D" id="3.20.20.70">
    <property type="entry name" value="Aldolase class I"/>
    <property type="match status" value="1"/>
</dbReference>
<dbReference type="InterPro" id="IPR020861">
    <property type="entry name" value="Triosephosphate_isomerase_AS"/>
</dbReference>
<dbReference type="HAMAP" id="MF_00147_B">
    <property type="entry name" value="TIM_B"/>
    <property type="match status" value="1"/>
</dbReference>
<evidence type="ECO:0000256" key="3">
    <source>
        <dbReference type="ARBA" id="ARBA00004939"/>
    </source>
</evidence>
<protein>
    <recommendedName>
        <fullName evidence="9 10">Triosephosphate isomerase</fullName>
        <shortName evidence="9">TIM</shortName>
        <shortName evidence="9">TPI</shortName>
        <ecNumber evidence="9 10">5.3.1.1</ecNumber>
    </recommendedName>
    <alternativeName>
        <fullName evidence="9">Triose-phosphate isomerase</fullName>
    </alternativeName>
</protein>
<dbReference type="UniPathway" id="UPA00109">
    <property type="reaction ID" value="UER00189"/>
</dbReference>
<comment type="pathway">
    <text evidence="2 9 10">Carbohydrate degradation; glycolysis; D-glyceraldehyde 3-phosphate from glycerone phosphate: step 1/1.</text>
</comment>
<keyword evidence="7 9" id="KW-0324">Glycolysis</keyword>
<comment type="pathway">
    <text evidence="9 10">Carbohydrate biosynthesis; gluconeogenesis.</text>
</comment>
<comment type="similarity">
    <text evidence="4 9 10">Belongs to the triosephosphate isomerase family.</text>
</comment>
<evidence type="ECO:0000256" key="10">
    <source>
        <dbReference type="RuleBase" id="RU363013"/>
    </source>
</evidence>
<comment type="pathway">
    <text evidence="3">Carbohydrate metabolism; erythritol degradation.</text>
</comment>
<comment type="subcellular location">
    <subcellularLocation>
        <location evidence="9 10">Cytoplasm</location>
    </subcellularLocation>
</comment>
<keyword evidence="8 9" id="KW-0413">Isomerase</keyword>
<feature type="binding site" evidence="9">
    <location>
        <position position="171"/>
    </location>
    <ligand>
        <name>substrate</name>
    </ligand>
</feature>
<evidence type="ECO:0000256" key="9">
    <source>
        <dbReference type="HAMAP-Rule" id="MF_00147"/>
    </source>
</evidence>
<dbReference type="FunFam" id="3.20.20.70:FF:000016">
    <property type="entry name" value="Triosephosphate isomerase"/>
    <property type="match status" value="1"/>
</dbReference>
<dbReference type="InterPro" id="IPR022896">
    <property type="entry name" value="TrioseP_Isoase_bac/euk"/>
</dbReference>
<evidence type="ECO:0000256" key="6">
    <source>
        <dbReference type="ARBA" id="ARBA00022490"/>
    </source>
</evidence>
<dbReference type="GO" id="GO:0046166">
    <property type="term" value="P:glyceraldehyde-3-phosphate biosynthetic process"/>
    <property type="evidence" value="ECO:0007669"/>
    <property type="project" value="TreeGrafter"/>
</dbReference>
<dbReference type="InterPro" id="IPR013785">
    <property type="entry name" value="Aldolase_TIM"/>
</dbReference>
<dbReference type="InterPro" id="IPR000652">
    <property type="entry name" value="Triosephosphate_isomerase"/>
</dbReference>
<organism evidence="11 12">
    <name type="scientific">Oceanomicrobium pacificus</name>
    <dbReference type="NCBI Taxonomy" id="2692916"/>
    <lineage>
        <taxon>Bacteria</taxon>
        <taxon>Pseudomonadati</taxon>
        <taxon>Pseudomonadota</taxon>
        <taxon>Alphaproteobacteria</taxon>
        <taxon>Rhodobacterales</taxon>
        <taxon>Paracoccaceae</taxon>
        <taxon>Oceanomicrobium</taxon>
    </lineage>
</organism>
<dbReference type="Pfam" id="PF00121">
    <property type="entry name" value="TIM"/>
    <property type="match status" value="1"/>
</dbReference>
<feature type="active site" description="Electrophile" evidence="9">
    <location>
        <position position="95"/>
    </location>
</feature>
<keyword evidence="12" id="KW-1185">Reference proteome</keyword>
<evidence type="ECO:0000313" key="11">
    <source>
        <dbReference type="EMBL" id="MXU66198.1"/>
    </source>
</evidence>
<dbReference type="AlphaFoldDB" id="A0A6B0TXK2"/>
<feature type="binding site" evidence="9">
    <location>
        <position position="211"/>
    </location>
    <ligand>
        <name>substrate</name>
    </ligand>
</feature>
<evidence type="ECO:0000256" key="2">
    <source>
        <dbReference type="ARBA" id="ARBA00004680"/>
    </source>
</evidence>
<feature type="active site" description="Proton acceptor" evidence="9">
    <location>
        <position position="165"/>
    </location>
</feature>
<dbReference type="RefSeq" id="WP_160855477.1">
    <property type="nucleotide sequence ID" value="NZ_WUWG01000005.1"/>
</dbReference>
<sequence length="252" mass="26129">MPTRRKMAAGNWKMNGLAEALSELDTLDATLPRPRCDVLLCPPATLLSSMAALAKGTAIKLGGQDCHWQEKGAHTGDISAEMLADAGAVAVIVGHSERRADHGEDDATVRAKAEAAHRAGLTAIICVGETGDDRDAGRTLDVVGAQLDGSIPDNADAAGTIIAYEPVWAIGTGRTPTLGDIEEVHRFIRARLTDRFGDAFGDAVRLLYGGSVKAGNAAEIFEIADVDGGLVGGASLKASDFKGIVDAASRLS</sequence>
<evidence type="ECO:0000256" key="8">
    <source>
        <dbReference type="ARBA" id="ARBA00023235"/>
    </source>
</evidence>
<dbReference type="SUPFAM" id="SSF51351">
    <property type="entry name" value="Triosephosphate isomerase (TIM)"/>
    <property type="match status" value="1"/>
</dbReference>
<dbReference type="GO" id="GO:0006096">
    <property type="term" value="P:glycolytic process"/>
    <property type="evidence" value="ECO:0007669"/>
    <property type="project" value="UniProtKB-UniRule"/>
</dbReference>
<dbReference type="PROSITE" id="PS51440">
    <property type="entry name" value="TIM_2"/>
    <property type="match status" value="1"/>
</dbReference>